<evidence type="ECO:0000313" key="10">
    <source>
        <dbReference type="EMBL" id="KAK3607962.1"/>
    </source>
</evidence>
<dbReference type="Proteomes" id="UP001195483">
    <property type="component" value="Unassembled WGS sequence"/>
</dbReference>
<feature type="transmembrane region" description="Helical" evidence="7">
    <location>
        <begin position="1044"/>
        <end position="1067"/>
    </location>
</feature>
<evidence type="ECO:0000256" key="3">
    <source>
        <dbReference type="ARBA" id="ARBA00022989"/>
    </source>
</evidence>
<feature type="domain" description="Receptor ligand binding region" evidence="9">
    <location>
        <begin position="61"/>
        <end position="449"/>
    </location>
</feature>
<feature type="chain" id="PRO_5041921135" description="Receptor ligand binding region domain-containing protein" evidence="8">
    <location>
        <begin position="23"/>
        <end position="1249"/>
    </location>
</feature>
<dbReference type="Pfam" id="PF01094">
    <property type="entry name" value="ANF_receptor"/>
    <property type="match status" value="2"/>
</dbReference>
<feature type="signal peptide" evidence="8">
    <location>
        <begin position="1"/>
        <end position="22"/>
    </location>
</feature>
<keyword evidence="3 7" id="KW-1133">Transmembrane helix</keyword>
<dbReference type="PANTHER" id="PTHR24060">
    <property type="entry name" value="METABOTROPIC GLUTAMATE RECEPTOR"/>
    <property type="match status" value="1"/>
</dbReference>
<evidence type="ECO:0000256" key="6">
    <source>
        <dbReference type="ARBA" id="ARBA00023180"/>
    </source>
</evidence>
<dbReference type="InterPro" id="IPR001828">
    <property type="entry name" value="ANF_lig-bd_rcpt"/>
</dbReference>
<dbReference type="InterPro" id="IPR050726">
    <property type="entry name" value="mGluR"/>
</dbReference>
<proteinExistence type="predicted"/>
<keyword evidence="2 7" id="KW-0812">Transmembrane</keyword>
<comment type="subcellular location">
    <subcellularLocation>
        <location evidence="1">Membrane</location>
        <topology evidence="1">Multi-pass membrane protein</topology>
    </subcellularLocation>
</comment>
<dbReference type="PRINTS" id="PR00248">
    <property type="entry name" value="GPCRMGR"/>
</dbReference>
<evidence type="ECO:0000256" key="1">
    <source>
        <dbReference type="ARBA" id="ARBA00004141"/>
    </source>
</evidence>
<evidence type="ECO:0000256" key="4">
    <source>
        <dbReference type="ARBA" id="ARBA00023136"/>
    </source>
</evidence>
<dbReference type="SUPFAM" id="SSF53822">
    <property type="entry name" value="Periplasmic binding protein-like I"/>
    <property type="match status" value="2"/>
</dbReference>
<evidence type="ECO:0000256" key="2">
    <source>
        <dbReference type="ARBA" id="ARBA00022692"/>
    </source>
</evidence>
<evidence type="ECO:0000256" key="7">
    <source>
        <dbReference type="SAM" id="Phobius"/>
    </source>
</evidence>
<reference evidence="10" key="1">
    <citation type="journal article" date="2021" name="Genome Biol. Evol.">
        <title>A High-Quality Reference Genome for a Parasitic Bivalve with Doubly Uniparental Inheritance (Bivalvia: Unionida).</title>
        <authorList>
            <person name="Smith C.H."/>
        </authorList>
    </citation>
    <scope>NUCLEOTIDE SEQUENCE</scope>
    <source>
        <strain evidence="10">CHS0354</strain>
    </source>
</reference>
<keyword evidence="11" id="KW-1185">Reference proteome</keyword>
<evidence type="ECO:0000259" key="9">
    <source>
        <dbReference type="Pfam" id="PF01094"/>
    </source>
</evidence>
<dbReference type="Gene3D" id="3.40.50.2300">
    <property type="match status" value="4"/>
</dbReference>
<dbReference type="InterPro" id="IPR000337">
    <property type="entry name" value="GPCR_3"/>
</dbReference>
<dbReference type="GO" id="GO:0004930">
    <property type="term" value="F:G protein-coupled receptor activity"/>
    <property type="evidence" value="ECO:0007669"/>
    <property type="project" value="InterPro"/>
</dbReference>
<keyword evidence="6" id="KW-0325">Glycoprotein</keyword>
<comment type="caution">
    <text evidence="10">The sequence shown here is derived from an EMBL/GenBank/DDBJ whole genome shotgun (WGS) entry which is preliminary data.</text>
</comment>
<dbReference type="InterPro" id="IPR028082">
    <property type="entry name" value="Peripla_BP_I"/>
</dbReference>
<accession>A0AAE0TCQ9</accession>
<protein>
    <recommendedName>
        <fullName evidence="9">Receptor ligand binding region domain-containing protein</fullName>
    </recommendedName>
</protein>
<dbReference type="EMBL" id="JAEAOA010000451">
    <property type="protein sequence ID" value="KAK3607962.1"/>
    <property type="molecule type" value="Genomic_DNA"/>
</dbReference>
<keyword evidence="5" id="KW-0675">Receptor</keyword>
<keyword evidence="8" id="KW-0732">Signal</keyword>
<organism evidence="10 11">
    <name type="scientific">Potamilus streckersoni</name>
    <dbReference type="NCBI Taxonomy" id="2493646"/>
    <lineage>
        <taxon>Eukaryota</taxon>
        <taxon>Metazoa</taxon>
        <taxon>Spiralia</taxon>
        <taxon>Lophotrochozoa</taxon>
        <taxon>Mollusca</taxon>
        <taxon>Bivalvia</taxon>
        <taxon>Autobranchia</taxon>
        <taxon>Heteroconchia</taxon>
        <taxon>Palaeoheterodonta</taxon>
        <taxon>Unionida</taxon>
        <taxon>Unionoidea</taxon>
        <taxon>Unionidae</taxon>
        <taxon>Ambleminae</taxon>
        <taxon>Lampsilini</taxon>
        <taxon>Potamilus</taxon>
    </lineage>
</organism>
<reference evidence="10" key="2">
    <citation type="journal article" date="2021" name="Genome Biol. Evol.">
        <title>Developing a high-quality reference genome for a parasitic bivalve with doubly uniparental inheritance (Bivalvia: Unionida).</title>
        <authorList>
            <person name="Smith C.H."/>
        </authorList>
    </citation>
    <scope>NUCLEOTIDE SEQUENCE</scope>
    <source>
        <strain evidence="10">CHS0354</strain>
        <tissue evidence="10">Mantle</tissue>
    </source>
</reference>
<gene>
    <name evidence="10" type="ORF">CHS0354_006561</name>
</gene>
<reference evidence="10" key="3">
    <citation type="submission" date="2023-05" db="EMBL/GenBank/DDBJ databases">
        <authorList>
            <person name="Smith C.H."/>
        </authorList>
    </citation>
    <scope>NUCLEOTIDE SEQUENCE</scope>
    <source>
        <strain evidence="10">CHS0354</strain>
        <tissue evidence="10">Mantle</tissue>
    </source>
</reference>
<dbReference type="AlphaFoldDB" id="A0AAE0TCQ9"/>
<dbReference type="GO" id="GO:0016020">
    <property type="term" value="C:membrane"/>
    <property type="evidence" value="ECO:0007669"/>
    <property type="project" value="UniProtKB-SubCell"/>
</dbReference>
<evidence type="ECO:0000256" key="5">
    <source>
        <dbReference type="ARBA" id="ARBA00023170"/>
    </source>
</evidence>
<name>A0AAE0TCQ9_9BIVA</name>
<evidence type="ECO:0000313" key="11">
    <source>
        <dbReference type="Proteomes" id="UP001195483"/>
    </source>
</evidence>
<sequence>MERVNTILVSVSLLMRICGTTGQSIKSAELPGDVTVAGMFEIYKRSNEKCGDIRPSSVMALEAVKWVFKNLNNEGYLPVKIGLLSYPTCRSSQQTVENTYDILRRVGNSNDQNRRTIVGIVGPEYSSEAEVVSTITGSSKPENRILQVGFSTTSSSLSDFKKYPNFFSVVPNDSLQVQVILSLISKLEWNRIAIIYENDTYGIEAGISLKNLAEEKGICIPIFHSVAVDSPQASDPNQINSILNSMLLTISPSVGGLVFIGSEDVVNKLLIAASERFLNSRLSFIFSDGIQIQESVLKNSQIVLEKSRGAFAVGSPRVIITEFDQYWHTLFQNTSLLLKESFSNPWLLDVFEQKTSCRPDVASCIGLNGKQLKMSFPTQPLYIQYAILSALVIARTFREVYKDNCTNSSNCLEDILPGQMIEKLKSLTINFDTDFKWKIDSLTGRNLRFIDKGGISAGLESSLYEVFNFRKFPSKTGDFMFIKVGDYLKDGMHLNITDVRDYDLSGNENTWPNLHKATCIAPNKCKECLLKSNPDRFVYMPGDLYVVGIVPIYDRGDPFGCGAIRTVNGYQIVEAMSYAVKKINNNTTVFPNQTIGLIILNSCNNPFVITEKIIDMYKNGLKLGMGDNLDTFNTSKNITEILRLDNRILGFIGGLASSISIKVSEVLQQLKFVQISYASTSPVLSDRKLHPYFMRVTTSDDKQANTMMRIIKELKSDYIQVIYSEGSYGEGGINSIRAAASANEICIAQELLVKESADGLYYKILQELRKKPFAKIVIVFLQSHIAQPVMDIVGKDAINGEFMFIGSESWGKNVDILKGEAKSILESSIVLSLEMYEDFDLVYYVRGMNPESKRNVVWLKEYMEAKLNCFYPWSFDKSRDHKCTSTDLPVNKEDFQMSMWNIFAYSSVLSLLKGAYHSFKSLCGPSIPRVCPAYAEYPEKVLKEVKTVQIKLNGNESMDVFDENGDGRIGYTIYYIQKNPENLQELQYLKIGEYKPGIILEFNHDDYMFPVIPSTCPNPMACSHCSRTIPFTTSVPIVSSNDRAIIGLGVAVSILILALVIAIVIIIRRGNSPKETITQGTFPGNYEQSVIDRLEPSRGIVTTSQRDLRNVDKNSSLHVRGSTSNTISQSGVAVSSLQNGAAVYNMKNNGVNVSHVPQAFLRQFNSNGATTQAPRRPPKSLPKPQFQAINNAYHTIYDDDMQDNNMEIRQTIHAESETTFAPREVIDNDHGTEEGQNQLVVDPYIHPVP</sequence>
<evidence type="ECO:0000256" key="8">
    <source>
        <dbReference type="SAM" id="SignalP"/>
    </source>
</evidence>
<feature type="domain" description="Receptor ligand binding region" evidence="9">
    <location>
        <begin position="574"/>
        <end position="977"/>
    </location>
</feature>
<keyword evidence="4 7" id="KW-0472">Membrane</keyword>